<keyword evidence="12" id="KW-1185">Reference proteome</keyword>
<comment type="function">
    <text evidence="8">Part of the SNAPc complex required for the transcription of both RNA polymerase II and III small-nuclear RNA genes. Binds to the proximal sequence element (PSE), a non-TATA-box basal promoter element common to these 2 types of genes. Recruits TBP and BRF2 to the U6 snRNA TATA box.</text>
</comment>
<feature type="region of interest" description="Disordered" evidence="11">
    <location>
        <begin position="69"/>
        <end position="90"/>
    </location>
</feature>
<evidence type="ECO:0000313" key="12">
    <source>
        <dbReference type="Proteomes" id="UP000046392"/>
    </source>
</evidence>
<evidence type="ECO:0000256" key="7">
    <source>
        <dbReference type="ARBA" id="ARBA00023242"/>
    </source>
</evidence>
<dbReference type="PANTHER" id="PTHR13421:SF16">
    <property type="entry name" value="SNRNA-ACTIVATING PROTEIN COMPLEX SUBUNIT 3"/>
    <property type="match status" value="1"/>
</dbReference>
<evidence type="ECO:0000256" key="9">
    <source>
        <dbReference type="ARBA" id="ARBA00025958"/>
    </source>
</evidence>
<evidence type="ECO:0000256" key="2">
    <source>
        <dbReference type="ARBA" id="ARBA00010410"/>
    </source>
</evidence>
<dbReference type="AlphaFoldDB" id="A0A0N5CGA1"/>
<dbReference type="GO" id="GO:0042796">
    <property type="term" value="P:snRNA transcription by RNA polymerase III"/>
    <property type="evidence" value="ECO:0007669"/>
    <property type="project" value="TreeGrafter"/>
</dbReference>
<evidence type="ECO:0000256" key="10">
    <source>
        <dbReference type="ARBA" id="ARBA00029606"/>
    </source>
</evidence>
<dbReference type="GO" id="GO:0042795">
    <property type="term" value="P:snRNA transcription by RNA polymerase II"/>
    <property type="evidence" value="ECO:0007669"/>
    <property type="project" value="TreeGrafter"/>
</dbReference>
<keyword evidence="4" id="KW-0805">Transcription regulation</keyword>
<protein>
    <recommendedName>
        <fullName evidence="3">snRNA-activating protein complex subunit 3</fullName>
    </recommendedName>
    <alternativeName>
        <fullName evidence="10">Small nuclear RNA-activating complex polypeptide 3</fullName>
    </alternativeName>
</protein>
<sequence length="507" mass="58784">MSLDSLIGNRRLFKFSPILNLNDFRYNAIHVKNSLKLSFPCANEENLNGTQFILGESTPRSCHGNIETVEDHDDQRKENNTPSDVVTDDGKSSTAFDYDVRVGNSSTCQVAANKLLKLTFEKAPPGEIETKYKERLLKPGEEVLDDVAIDYNKPIINESSMAKYKNGFLNLINSWNSNLSAAEAATYNVEFFGTECIKKTPVYSTIHLFGGVVEYKDKFSHRISVKKMKAFRKNRNLKTVYSSKTKYFNFEEFSYDTRTNDLNVEIPNEIRLTVRIYMPKVRRDIRLPYNFNAGYPVIDKTFFFCGDNTLKQLKDEMLCYWDLVCVKKEEEGIPNYKDFMMYKVPSSFIFIHDTFYIDKSKPHLADITEEYREFMEKRPHLYGSTKTADMESTKLVDLNLRLGMAYVYVHMGGRCEHMFSISDVRMITYNDYHNINTYPIKVNHPLRKRSCRVCGNVGSRYIIAECESMPKTPKLMCESCYKTFNYTLSIKNSDSVVYPYVDRNLIV</sequence>
<comment type="similarity">
    <text evidence="2">Belongs to the SNAPC3/SRD2 family.</text>
</comment>
<dbReference type="GO" id="GO:0005634">
    <property type="term" value="C:nucleus"/>
    <property type="evidence" value="ECO:0007669"/>
    <property type="project" value="UniProtKB-SubCell"/>
</dbReference>
<dbReference type="GO" id="GO:0019185">
    <property type="term" value="C:snRNA-activating protein complex"/>
    <property type="evidence" value="ECO:0007669"/>
    <property type="project" value="TreeGrafter"/>
</dbReference>
<evidence type="ECO:0000256" key="4">
    <source>
        <dbReference type="ARBA" id="ARBA00023015"/>
    </source>
</evidence>
<dbReference type="InterPro" id="IPR022042">
    <property type="entry name" value="snRNA-activating_su3"/>
</dbReference>
<organism evidence="12 13">
    <name type="scientific">Strongyloides papillosus</name>
    <name type="common">Intestinal threadworm</name>
    <dbReference type="NCBI Taxonomy" id="174720"/>
    <lineage>
        <taxon>Eukaryota</taxon>
        <taxon>Metazoa</taxon>
        <taxon>Ecdysozoa</taxon>
        <taxon>Nematoda</taxon>
        <taxon>Chromadorea</taxon>
        <taxon>Rhabditida</taxon>
        <taxon>Tylenchina</taxon>
        <taxon>Panagrolaimomorpha</taxon>
        <taxon>Strongyloidoidea</taxon>
        <taxon>Strongyloididae</taxon>
        <taxon>Strongyloides</taxon>
    </lineage>
</organism>
<evidence type="ECO:0000256" key="11">
    <source>
        <dbReference type="SAM" id="MobiDB-lite"/>
    </source>
</evidence>
<dbReference type="PANTHER" id="PTHR13421">
    <property type="entry name" value="SNRNA-ACTIVATING PROTEIN COMPLEX SUBUNIT 3"/>
    <property type="match status" value="1"/>
</dbReference>
<accession>A0A0N5CGA1</accession>
<dbReference type="Proteomes" id="UP000046392">
    <property type="component" value="Unplaced"/>
</dbReference>
<dbReference type="Pfam" id="PF12251">
    <property type="entry name" value="SNAPC3"/>
    <property type="match status" value="1"/>
</dbReference>
<dbReference type="GO" id="GO:0003681">
    <property type="term" value="F:bent DNA binding"/>
    <property type="evidence" value="ECO:0007669"/>
    <property type="project" value="TreeGrafter"/>
</dbReference>
<keyword evidence="6" id="KW-0804">Transcription</keyword>
<evidence type="ECO:0000256" key="3">
    <source>
        <dbReference type="ARBA" id="ARBA00013634"/>
    </source>
</evidence>
<dbReference type="GO" id="GO:0000978">
    <property type="term" value="F:RNA polymerase II cis-regulatory region sequence-specific DNA binding"/>
    <property type="evidence" value="ECO:0007669"/>
    <property type="project" value="TreeGrafter"/>
</dbReference>
<comment type="subcellular location">
    <subcellularLocation>
        <location evidence="1">Nucleus</location>
    </subcellularLocation>
</comment>
<keyword evidence="7" id="KW-0539">Nucleus</keyword>
<evidence type="ECO:0000256" key="8">
    <source>
        <dbReference type="ARBA" id="ARBA00025193"/>
    </source>
</evidence>
<evidence type="ECO:0000313" key="13">
    <source>
        <dbReference type="WBParaSite" id="SPAL_0001688000.1"/>
    </source>
</evidence>
<name>A0A0N5CGA1_STREA</name>
<dbReference type="GO" id="GO:0001046">
    <property type="term" value="F:core promoter sequence-specific DNA binding"/>
    <property type="evidence" value="ECO:0007669"/>
    <property type="project" value="TreeGrafter"/>
</dbReference>
<evidence type="ECO:0000256" key="6">
    <source>
        <dbReference type="ARBA" id="ARBA00023163"/>
    </source>
</evidence>
<dbReference type="STRING" id="174720.A0A0N5CGA1"/>
<evidence type="ECO:0000256" key="5">
    <source>
        <dbReference type="ARBA" id="ARBA00023125"/>
    </source>
</evidence>
<proteinExistence type="inferred from homology"/>
<evidence type="ECO:0000256" key="1">
    <source>
        <dbReference type="ARBA" id="ARBA00004123"/>
    </source>
</evidence>
<dbReference type="GO" id="GO:0001006">
    <property type="term" value="F:RNA polymerase III type 3 promoter sequence-specific DNA binding"/>
    <property type="evidence" value="ECO:0007669"/>
    <property type="project" value="TreeGrafter"/>
</dbReference>
<comment type="subunit">
    <text evidence="9">Part of the SNAPc complex composed of 5 subunits: SNAPC1, SNAPC2, SNAPC3, SNAPC4 and SNAPC5. SNAPC3 interacts with SNAPC1.</text>
</comment>
<keyword evidence="5" id="KW-0238">DNA-binding</keyword>
<dbReference type="WBParaSite" id="SPAL_0001688000.1">
    <property type="protein sequence ID" value="SPAL_0001688000.1"/>
    <property type="gene ID" value="SPAL_0001688000"/>
</dbReference>
<reference evidence="13" key="1">
    <citation type="submission" date="2017-02" db="UniProtKB">
        <authorList>
            <consortium name="WormBaseParasite"/>
        </authorList>
    </citation>
    <scope>IDENTIFICATION</scope>
</reference>